<sequence length="528" mass="57550">MVCVTAEPLLPTVPTWYDRVSTRIAGDDRLRRRLGWIVPLVITVIAGILRLWNLGHPHEIVFDETYYVKDGWSQWNLGYPATWPEDADTGFAAGDTDTFTSVGSYVIHPPLGKWIIGAGMALLGPDSPVGWRIGVALAGTAAVLVLYFVARALTDSLVFAAVASGLMAVDGLAISMSRVALLDTPLMLFVLLAFWFALLDRRGHLDRLAAVVTARGDGGPLTWGPVLWNRPWLVAAGTAAGAAAAVKWSGAWVLAAIGIYAVVTDALTRRRLGVWQWPVDAVRQGAAAFVLLVPVGAAVYLASWTGWLVTDGGYGRHTVDASPATGVWAWVPLPLQNLWHYHEGMYASAAGMASPHGYASPAWQWPLLLRPTSMFAERTADGEAGCAAANGCMAVVYSMPNPLVWWAGTAAVLFLVYRFIMTRSWQAAFVLTGIAATYVPWLFYPERTIFQFYTVVILPFVLLALVLALQALADPAEADPTRRLAGRRVVAVFLIVAVLVSAFWYPLVTAMSVPYDFWRLHNWMPGWI</sequence>
<feature type="transmembrane region" description="Helical" evidence="10">
    <location>
        <begin position="450"/>
        <end position="469"/>
    </location>
</feature>
<evidence type="ECO:0000256" key="6">
    <source>
        <dbReference type="ARBA" id="ARBA00022692"/>
    </source>
</evidence>
<dbReference type="EC" id="2.4.1.-" evidence="10"/>
<evidence type="ECO:0000259" key="12">
    <source>
        <dbReference type="Pfam" id="PF16192"/>
    </source>
</evidence>
<feature type="transmembrane region" description="Helical" evidence="10">
    <location>
        <begin position="403"/>
        <end position="420"/>
    </location>
</feature>
<dbReference type="PANTHER" id="PTHR10050:SF46">
    <property type="entry name" value="PROTEIN O-MANNOSYL-TRANSFERASE 2"/>
    <property type="match status" value="1"/>
</dbReference>
<evidence type="ECO:0000256" key="8">
    <source>
        <dbReference type="ARBA" id="ARBA00023136"/>
    </source>
</evidence>
<keyword evidence="4 10" id="KW-0328">Glycosyltransferase</keyword>
<evidence type="ECO:0000256" key="5">
    <source>
        <dbReference type="ARBA" id="ARBA00022679"/>
    </source>
</evidence>
<keyword evidence="5 10" id="KW-0808">Transferase</keyword>
<dbReference type="Pfam" id="PF02366">
    <property type="entry name" value="PMT"/>
    <property type="match status" value="1"/>
</dbReference>
<evidence type="ECO:0000256" key="4">
    <source>
        <dbReference type="ARBA" id="ARBA00022676"/>
    </source>
</evidence>
<dbReference type="EMBL" id="JACSQP010000002">
    <property type="protein sequence ID" value="MBD7956937.1"/>
    <property type="molecule type" value="Genomic_DNA"/>
</dbReference>
<name>A0ABR8S0D8_9MICO</name>
<dbReference type="Proteomes" id="UP000648352">
    <property type="component" value="Unassembled WGS sequence"/>
</dbReference>
<feature type="transmembrane region" description="Helical" evidence="10">
    <location>
        <begin position="34"/>
        <end position="52"/>
    </location>
</feature>
<comment type="caution">
    <text evidence="13">The sequence shown here is derived from an EMBL/GenBank/DDBJ whole genome shotgun (WGS) entry which is preliminary data.</text>
</comment>
<dbReference type="Pfam" id="PF16192">
    <property type="entry name" value="PMT_4TMC"/>
    <property type="match status" value="1"/>
</dbReference>
<accession>A0ABR8S0D8</accession>
<feature type="transmembrane region" description="Helical" evidence="10">
    <location>
        <begin position="427"/>
        <end position="444"/>
    </location>
</feature>
<evidence type="ECO:0000256" key="3">
    <source>
        <dbReference type="ARBA" id="ARBA00007222"/>
    </source>
</evidence>
<comment type="subcellular location">
    <subcellularLocation>
        <location evidence="10">Cell membrane</location>
    </subcellularLocation>
    <subcellularLocation>
        <location evidence="1">Endomembrane system</location>
        <topology evidence="1">Multi-pass membrane protein</topology>
    </subcellularLocation>
</comment>
<feature type="transmembrane region" description="Helical" evidence="10">
    <location>
        <begin position="180"/>
        <end position="199"/>
    </location>
</feature>
<comment type="function">
    <text evidence="10">Protein O-mannosyltransferase that catalyzes the transfer of a single mannose residue from a polyprenol phospho-mannosyl lipidic donor to the hydroxyl group of selected serine and threonine residues in acceptor proteins.</text>
</comment>
<gene>
    <name evidence="13" type="ORF">H9651_04760</name>
</gene>
<feature type="transmembrane region" description="Helical" evidence="10">
    <location>
        <begin position="489"/>
        <end position="507"/>
    </location>
</feature>
<evidence type="ECO:0000259" key="11">
    <source>
        <dbReference type="Pfam" id="PF02366"/>
    </source>
</evidence>
<evidence type="ECO:0000256" key="9">
    <source>
        <dbReference type="ARBA" id="ARBA00093617"/>
    </source>
</evidence>
<dbReference type="InterPro" id="IPR003342">
    <property type="entry name" value="ArnT-like_N"/>
</dbReference>
<feature type="transmembrane region" description="Helical" evidence="10">
    <location>
        <begin position="157"/>
        <end position="174"/>
    </location>
</feature>
<evidence type="ECO:0000256" key="7">
    <source>
        <dbReference type="ARBA" id="ARBA00022989"/>
    </source>
</evidence>
<evidence type="ECO:0000256" key="1">
    <source>
        <dbReference type="ARBA" id="ARBA00004127"/>
    </source>
</evidence>
<comment type="pathway">
    <text evidence="2 10">Protein modification; protein glycosylation.</text>
</comment>
<organism evidence="13 14">
    <name type="scientific">Microbacterium pullorum</name>
    <dbReference type="NCBI Taxonomy" id="2762236"/>
    <lineage>
        <taxon>Bacteria</taxon>
        <taxon>Bacillati</taxon>
        <taxon>Actinomycetota</taxon>
        <taxon>Actinomycetes</taxon>
        <taxon>Micrococcales</taxon>
        <taxon>Microbacteriaceae</taxon>
        <taxon>Microbacterium</taxon>
    </lineage>
</organism>
<reference evidence="13 14" key="1">
    <citation type="submission" date="2020-08" db="EMBL/GenBank/DDBJ databases">
        <title>A Genomic Blueprint of the Chicken Gut Microbiome.</title>
        <authorList>
            <person name="Gilroy R."/>
            <person name="Ravi A."/>
            <person name="Getino M."/>
            <person name="Pursley I."/>
            <person name="Horton D.L."/>
            <person name="Alikhan N.-F."/>
            <person name="Baker D."/>
            <person name="Gharbi K."/>
            <person name="Hall N."/>
            <person name="Watson M."/>
            <person name="Adriaenssens E.M."/>
            <person name="Foster-Nyarko E."/>
            <person name="Jarju S."/>
            <person name="Secka A."/>
            <person name="Antonio M."/>
            <person name="Oren A."/>
            <person name="Chaudhuri R."/>
            <person name="La Ragione R.M."/>
            <person name="Hildebrand F."/>
            <person name="Pallen M.J."/>
        </authorList>
    </citation>
    <scope>NUCLEOTIDE SEQUENCE [LARGE SCALE GENOMIC DNA]</scope>
    <source>
        <strain evidence="13 14">Sa4CUA7</strain>
    </source>
</reference>
<proteinExistence type="inferred from homology"/>
<evidence type="ECO:0000313" key="14">
    <source>
        <dbReference type="Proteomes" id="UP000648352"/>
    </source>
</evidence>
<feature type="domain" description="ArnT-like N-terminal" evidence="11">
    <location>
        <begin position="41"/>
        <end position="300"/>
    </location>
</feature>
<keyword evidence="6 10" id="KW-0812">Transmembrane</keyword>
<dbReference type="InterPro" id="IPR032421">
    <property type="entry name" value="PMT_4TMC"/>
</dbReference>
<evidence type="ECO:0000256" key="2">
    <source>
        <dbReference type="ARBA" id="ARBA00004922"/>
    </source>
</evidence>
<feature type="domain" description="Protein O-mannosyl-transferase C-terminal four TM" evidence="12">
    <location>
        <begin position="335"/>
        <end position="527"/>
    </location>
</feature>
<keyword evidence="8 10" id="KW-0472">Membrane</keyword>
<evidence type="ECO:0000256" key="10">
    <source>
        <dbReference type="RuleBase" id="RU367007"/>
    </source>
</evidence>
<dbReference type="InterPro" id="IPR027005">
    <property type="entry name" value="PMT-like"/>
</dbReference>
<evidence type="ECO:0000313" key="13">
    <source>
        <dbReference type="EMBL" id="MBD7956937.1"/>
    </source>
</evidence>
<keyword evidence="14" id="KW-1185">Reference proteome</keyword>
<keyword evidence="7 10" id="KW-1133">Transmembrane helix</keyword>
<keyword evidence="10" id="KW-1003">Cell membrane</keyword>
<feature type="transmembrane region" description="Helical" evidence="10">
    <location>
        <begin position="286"/>
        <end position="307"/>
    </location>
</feature>
<comment type="similarity">
    <text evidence="3 10">Belongs to the glycosyltransferase 39 family.</text>
</comment>
<feature type="transmembrane region" description="Helical" evidence="10">
    <location>
        <begin position="129"/>
        <end position="150"/>
    </location>
</feature>
<dbReference type="PANTHER" id="PTHR10050">
    <property type="entry name" value="DOLICHYL-PHOSPHATE-MANNOSE--PROTEIN MANNOSYLTRANSFERASE"/>
    <property type="match status" value="1"/>
</dbReference>
<protein>
    <recommendedName>
        <fullName evidence="9 10">Polyprenol-phosphate-mannose--protein mannosyltransferase</fullName>
        <ecNumber evidence="10">2.4.1.-</ecNumber>
    </recommendedName>
</protein>